<gene>
    <name evidence="3" type="ORF">K491DRAFT_697557</name>
</gene>
<accession>A0A6A6SSV2</accession>
<dbReference type="EMBL" id="MU004466">
    <property type="protein sequence ID" value="KAF2650117.1"/>
    <property type="molecule type" value="Genomic_DNA"/>
</dbReference>
<keyword evidence="2" id="KW-0472">Membrane</keyword>
<dbReference type="AlphaFoldDB" id="A0A6A6SSV2"/>
<organism evidence="3 4">
    <name type="scientific">Lophiostoma macrostomum CBS 122681</name>
    <dbReference type="NCBI Taxonomy" id="1314788"/>
    <lineage>
        <taxon>Eukaryota</taxon>
        <taxon>Fungi</taxon>
        <taxon>Dikarya</taxon>
        <taxon>Ascomycota</taxon>
        <taxon>Pezizomycotina</taxon>
        <taxon>Dothideomycetes</taxon>
        <taxon>Pleosporomycetidae</taxon>
        <taxon>Pleosporales</taxon>
        <taxon>Lophiostomataceae</taxon>
        <taxon>Lophiostoma</taxon>
    </lineage>
</organism>
<reference evidence="3" key="1">
    <citation type="journal article" date="2020" name="Stud. Mycol.">
        <title>101 Dothideomycetes genomes: a test case for predicting lifestyles and emergence of pathogens.</title>
        <authorList>
            <person name="Haridas S."/>
            <person name="Albert R."/>
            <person name="Binder M."/>
            <person name="Bloem J."/>
            <person name="Labutti K."/>
            <person name="Salamov A."/>
            <person name="Andreopoulos B."/>
            <person name="Baker S."/>
            <person name="Barry K."/>
            <person name="Bills G."/>
            <person name="Bluhm B."/>
            <person name="Cannon C."/>
            <person name="Castanera R."/>
            <person name="Culley D."/>
            <person name="Daum C."/>
            <person name="Ezra D."/>
            <person name="Gonzalez J."/>
            <person name="Henrissat B."/>
            <person name="Kuo A."/>
            <person name="Liang C."/>
            <person name="Lipzen A."/>
            <person name="Lutzoni F."/>
            <person name="Magnuson J."/>
            <person name="Mondo S."/>
            <person name="Nolan M."/>
            <person name="Ohm R."/>
            <person name="Pangilinan J."/>
            <person name="Park H.-J."/>
            <person name="Ramirez L."/>
            <person name="Alfaro M."/>
            <person name="Sun H."/>
            <person name="Tritt A."/>
            <person name="Yoshinaga Y."/>
            <person name="Zwiers L.-H."/>
            <person name="Turgeon B."/>
            <person name="Goodwin S."/>
            <person name="Spatafora J."/>
            <person name="Crous P."/>
            <person name="Grigoriev I."/>
        </authorList>
    </citation>
    <scope>NUCLEOTIDE SEQUENCE</scope>
    <source>
        <strain evidence="3">CBS 122681</strain>
    </source>
</reference>
<keyword evidence="4" id="KW-1185">Reference proteome</keyword>
<dbReference type="Proteomes" id="UP000799324">
    <property type="component" value="Unassembled WGS sequence"/>
</dbReference>
<feature type="transmembrane region" description="Helical" evidence="2">
    <location>
        <begin position="74"/>
        <end position="95"/>
    </location>
</feature>
<keyword evidence="2" id="KW-1133">Transmembrane helix</keyword>
<sequence length="100" mass="11516">MLSTSFPSRSRPGSHDQASTTSRKNKKIKFLKLLIALALFVVRCMTLLEVMLVVEKHCFGMETSETFELRFGLLLFKVGGWIFIEVFFALVRALCDYFEE</sequence>
<keyword evidence="2" id="KW-0812">Transmembrane</keyword>
<proteinExistence type="predicted"/>
<evidence type="ECO:0000256" key="2">
    <source>
        <dbReference type="SAM" id="Phobius"/>
    </source>
</evidence>
<evidence type="ECO:0000256" key="1">
    <source>
        <dbReference type="SAM" id="MobiDB-lite"/>
    </source>
</evidence>
<name>A0A6A6SSV2_9PLEO</name>
<protein>
    <submittedName>
        <fullName evidence="3">Uncharacterized protein</fullName>
    </submittedName>
</protein>
<evidence type="ECO:0000313" key="3">
    <source>
        <dbReference type="EMBL" id="KAF2650117.1"/>
    </source>
</evidence>
<feature type="region of interest" description="Disordered" evidence="1">
    <location>
        <begin position="1"/>
        <end position="24"/>
    </location>
</feature>
<feature type="transmembrane region" description="Helical" evidence="2">
    <location>
        <begin position="33"/>
        <end position="54"/>
    </location>
</feature>
<evidence type="ECO:0000313" key="4">
    <source>
        <dbReference type="Proteomes" id="UP000799324"/>
    </source>
</evidence>